<reference evidence="2 4" key="1">
    <citation type="journal article" date="2008" name="Science">
        <title>The Physcomitrella genome reveals evolutionary insights into the conquest of land by plants.</title>
        <authorList>
            <person name="Rensing S."/>
            <person name="Lang D."/>
            <person name="Zimmer A."/>
            <person name="Terry A."/>
            <person name="Salamov A."/>
            <person name="Shapiro H."/>
            <person name="Nishiyama T."/>
            <person name="Perroud P.-F."/>
            <person name="Lindquist E."/>
            <person name="Kamisugi Y."/>
            <person name="Tanahashi T."/>
            <person name="Sakakibara K."/>
            <person name="Fujita T."/>
            <person name="Oishi K."/>
            <person name="Shin-I T."/>
            <person name="Kuroki Y."/>
            <person name="Toyoda A."/>
            <person name="Suzuki Y."/>
            <person name="Hashimoto A."/>
            <person name="Yamaguchi K."/>
            <person name="Sugano A."/>
            <person name="Kohara Y."/>
            <person name="Fujiyama A."/>
            <person name="Anterola A."/>
            <person name="Aoki S."/>
            <person name="Ashton N."/>
            <person name="Barbazuk W.B."/>
            <person name="Barker E."/>
            <person name="Bennetzen J."/>
            <person name="Bezanilla M."/>
            <person name="Blankenship R."/>
            <person name="Cho S.H."/>
            <person name="Dutcher S."/>
            <person name="Estelle M."/>
            <person name="Fawcett J.A."/>
            <person name="Gundlach H."/>
            <person name="Hanada K."/>
            <person name="Heyl A."/>
            <person name="Hicks K.A."/>
            <person name="Hugh J."/>
            <person name="Lohr M."/>
            <person name="Mayer K."/>
            <person name="Melkozernov A."/>
            <person name="Murata T."/>
            <person name="Nelson D."/>
            <person name="Pils B."/>
            <person name="Prigge M."/>
            <person name="Reiss B."/>
            <person name="Renner T."/>
            <person name="Rombauts S."/>
            <person name="Rushton P."/>
            <person name="Sanderfoot A."/>
            <person name="Schween G."/>
            <person name="Shiu S.-H."/>
            <person name="Stueber K."/>
            <person name="Theodoulou F.L."/>
            <person name="Tu H."/>
            <person name="Van de Peer Y."/>
            <person name="Verrier P.J."/>
            <person name="Waters E."/>
            <person name="Wood A."/>
            <person name="Yang L."/>
            <person name="Cove D."/>
            <person name="Cuming A."/>
            <person name="Hasebe M."/>
            <person name="Lucas S."/>
            <person name="Mishler D.B."/>
            <person name="Reski R."/>
            <person name="Grigoriev I."/>
            <person name="Quatrano R.S."/>
            <person name="Boore J.L."/>
        </authorList>
    </citation>
    <scope>NUCLEOTIDE SEQUENCE [LARGE SCALE GENOMIC DNA]</scope>
    <source>
        <strain evidence="3 4">cv. Gransden 2004</strain>
    </source>
</reference>
<dbReference type="EMBL" id="ABEU02000017">
    <property type="protein sequence ID" value="PNR36100.1"/>
    <property type="molecule type" value="Genomic_DNA"/>
</dbReference>
<reference evidence="3" key="3">
    <citation type="submission" date="2020-12" db="UniProtKB">
        <authorList>
            <consortium name="EnsemblPlants"/>
        </authorList>
    </citation>
    <scope>IDENTIFICATION</scope>
</reference>
<dbReference type="Gramene" id="Pp3c17_11970V3.1">
    <property type="protein sequence ID" value="PAC:32908263.CDS.1"/>
    <property type="gene ID" value="Pp3c17_11970"/>
</dbReference>
<feature type="region of interest" description="Disordered" evidence="1">
    <location>
        <begin position="113"/>
        <end position="135"/>
    </location>
</feature>
<sequence length="135" mass="15850">MQKKRGRLEHVLNVDRNKATATRAMTMHSQVTARSRLQYTVRKIQNFRKPRKNQAHCFTAAQEEGHATCLLHRNEQMVAQMVTPLFVAPQRTLVHEKLQNTQRRREVNQEMLQHSLGTKRKTGKRTPEPSKLRKM</sequence>
<evidence type="ECO:0000313" key="2">
    <source>
        <dbReference type="EMBL" id="PNR36100.1"/>
    </source>
</evidence>
<dbReference type="InParanoid" id="A9TUX0"/>
<dbReference type="PaxDb" id="3218-PP1S329_35V6.1"/>
<dbReference type="EnsemblPlants" id="Pp3c17_11970V3.1">
    <property type="protein sequence ID" value="PAC:32908263.CDS.1"/>
    <property type="gene ID" value="Pp3c17_11970"/>
</dbReference>
<dbReference type="HOGENOM" id="CLU_1889298_0_0_1"/>
<feature type="compositionally biased region" description="Basic and acidic residues" evidence="1">
    <location>
        <begin position="125"/>
        <end position="135"/>
    </location>
</feature>
<evidence type="ECO:0000313" key="3">
    <source>
        <dbReference type="EnsemblPlants" id="PAC:32908263.CDS.1"/>
    </source>
</evidence>
<dbReference type="Gramene" id="Pp3c17_11970V3.2">
    <property type="protein sequence ID" value="PAC:32908264.CDS.1"/>
    <property type="gene ID" value="Pp3c17_11970"/>
</dbReference>
<gene>
    <name evidence="2" type="ORF">PHYPA_021950</name>
</gene>
<dbReference type="Proteomes" id="UP000006727">
    <property type="component" value="Chromosome 17"/>
</dbReference>
<proteinExistence type="predicted"/>
<reference evidence="2 4" key="2">
    <citation type="journal article" date="2018" name="Plant J.">
        <title>The Physcomitrella patens chromosome-scale assembly reveals moss genome structure and evolution.</title>
        <authorList>
            <person name="Lang D."/>
            <person name="Ullrich K.K."/>
            <person name="Murat F."/>
            <person name="Fuchs J."/>
            <person name="Jenkins J."/>
            <person name="Haas F.B."/>
            <person name="Piednoel M."/>
            <person name="Gundlach H."/>
            <person name="Van Bel M."/>
            <person name="Meyberg R."/>
            <person name="Vives C."/>
            <person name="Morata J."/>
            <person name="Symeonidi A."/>
            <person name="Hiss M."/>
            <person name="Muchero W."/>
            <person name="Kamisugi Y."/>
            <person name="Saleh O."/>
            <person name="Blanc G."/>
            <person name="Decker E.L."/>
            <person name="van Gessel N."/>
            <person name="Grimwood J."/>
            <person name="Hayes R.D."/>
            <person name="Graham S.W."/>
            <person name="Gunter L.E."/>
            <person name="McDaniel S.F."/>
            <person name="Hoernstein S.N.W."/>
            <person name="Larsson A."/>
            <person name="Li F.W."/>
            <person name="Perroud P.F."/>
            <person name="Phillips J."/>
            <person name="Ranjan P."/>
            <person name="Rokshar D.S."/>
            <person name="Rothfels C.J."/>
            <person name="Schneider L."/>
            <person name="Shu S."/>
            <person name="Stevenson D.W."/>
            <person name="Thummler F."/>
            <person name="Tillich M."/>
            <person name="Villarreal Aguilar J.C."/>
            <person name="Widiez T."/>
            <person name="Wong G.K."/>
            <person name="Wymore A."/>
            <person name="Zhang Y."/>
            <person name="Zimmer A.D."/>
            <person name="Quatrano R.S."/>
            <person name="Mayer K.F.X."/>
            <person name="Goodstein D."/>
            <person name="Casacuberta J.M."/>
            <person name="Vandepoele K."/>
            <person name="Reski R."/>
            <person name="Cuming A.C."/>
            <person name="Tuskan G.A."/>
            <person name="Maumus F."/>
            <person name="Salse J."/>
            <person name="Schmutz J."/>
            <person name="Rensing S.A."/>
        </authorList>
    </citation>
    <scope>NUCLEOTIDE SEQUENCE [LARGE SCALE GENOMIC DNA]</scope>
    <source>
        <strain evidence="3 4">cv. Gransden 2004</strain>
    </source>
</reference>
<evidence type="ECO:0000256" key="1">
    <source>
        <dbReference type="SAM" id="MobiDB-lite"/>
    </source>
</evidence>
<protein>
    <submittedName>
        <fullName evidence="2 3">Uncharacterized protein</fullName>
    </submittedName>
</protein>
<accession>A9TUX0</accession>
<organism evidence="2">
    <name type="scientific">Physcomitrium patens</name>
    <name type="common">Spreading-leaved earth moss</name>
    <name type="synonym">Physcomitrella patens</name>
    <dbReference type="NCBI Taxonomy" id="3218"/>
    <lineage>
        <taxon>Eukaryota</taxon>
        <taxon>Viridiplantae</taxon>
        <taxon>Streptophyta</taxon>
        <taxon>Embryophyta</taxon>
        <taxon>Bryophyta</taxon>
        <taxon>Bryophytina</taxon>
        <taxon>Bryopsida</taxon>
        <taxon>Funariidae</taxon>
        <taxon>Funariales</taxon>
        <taxon>Funariaceae</taxon>
        <taxon>Physcomitrium</taxon>
    </lineage>
</organism>
<evidence type="ECO:0000313" key="4">
    <source>
        <dbReference type="Proteomes" id="UP000006727"/>
    </source>
</evidence>
<dbReference type="AlphaFoldDB" id="A9TUX0"/>
<keyword evidence="4" id="KW-1185">Reference proteome</keyword>
<name>A9TUX0_PHYPA</name>
<dbReference type="EnsemblPlants" id="Pp3c17_11970V3.2">
    <property type="protein sequence ID" value="PAC:32908264.CDS.1"/>
    <property type="gene ID" value="Pp3c17_11970"/>
</dbReference>